<keyword evidence="5 6" id="KW-0472">Membrane</keyword>
<evidence type="ECO:0000256" key="2">
    <source>
        <dbReference type="ARBA" id="ARBA00007362"/>
    </source>
</evidence>
<feature type="transmembrane region" description="Helical" evidence="6">
    <location>
        <begin position="132"/>
        <end position="149"/>
    </location>
</feature>
<keyword evidence="3 6" id="KW-0812">Transmembrane</keyword>
<dbReference type="InterPro" id="IPR000620">
    <property type="entry name" value="EamA_dom"/>
</dbReference>
<dbReference type="PANTHER" id="PTHR32322:SF2">
    <property type="entry name" value="EAMA DOMAIN-CONTAINING PROTEIN"/>
    <property type="match status" value="1"/>
</dbReference>
<dbReference type="EMBL" id="LJCR01003351">
    <property type="protein sequence ID" value="KPV47616.1"/>
    <property type="molecule type" value="Genomic_DNA"/>
</dbReference>
<evidence type="ECO:0000256" key="6">
    <source>
        <dbReference type="SAM" id="Phobius"/>
    </source>
</evidence>
<dbReference type="Pfam" id="PF00892">
    <property type="entry name" value="EamA"/>
    <property type="match status" value="1"/>
</dbReference>
<dbReference type="SUPFAM" id="SSF103481">
    <property type="entry name" value="Multidrug resistance efflux transporter EmrE"/>
    <property type="match status" value="1"/>
</dbReference>
<evidence type="ECO:0000313" key="9">
    <source>
        <dbReference type="Proteomes" id="UP000050509"/>
    </source>
</evidence>
<comment type="subcellular location">
    <subcellularLocation>
        <location evidence="1">Membrane</location>
        <topology evidence="1">Multi-pass membrane protein</topology>
    </subcellularLocation>
</comment>
<evidence type="ECO:0000256" key="1">
    <source>
        <dbReference type="ARBA" id="ARBA00004141"/>
    </source>
</evidence>
<protein>
    <recommendedName>
        <fullName evidence="7">EamA domain-containing protein</fullName>
    </recommendedName>
</protein>
<dbReference type="GO" id="GO:0016020">
    <property type="term" value="C:membrane"/>
    <property type="evidence" value="ECO:0007669"/>
    <property type="project" value="UniProtKB-SubCell"/>
</dbReference>
<feature type="transmembrane region" description="Helical" evidence="6">
    <location>
        <begin position="16"/>
        <end position="36"/>
    </location>
</feature>
<organism evidence="8 9">
    <name type="scientific">Kouleothrix aurantiaca</name>
    <dbReference type="NCBI Taxonomy" id="186479"/>
    <lineage>
        <taxon>Bacteria</taxon>
        <taxon>Bacillati</taxon>
        <taxon>Chloroflexota</taxon>
        <taxon>Chloroflexia</taxon>
        <taxon>Chloroflexales</taxon>
        <taxon>Roseiflexineae</taxon>
        <taxon>Roseiflexaceae</taxon>
        <taxon>Kouleothrix</taxon>
    </lineage>
</organism>
<reference evidence="8 9" key="1">
    <citation type="submission" date="2015-09" db="EMBL/GenBank/DDBJ databases">
        <title>Draft genome sequence of Kouleothrix aurantiaca JCM 19913.</title>
        <authorList>
            <person name="Hemp J."/>
        </authorList>
    </citation>
    <scope>NUCLEOTIDE SEQUENCE [LARGE SCALE GENOMIC DNA]</scope>
    <source>
        <strain evidence="8 9">COM-B</strain>
    </source>
</reference>
<sequence>MSTLAVPAERAPDRRVGIALALLAVYIIWGSTYLAIRYTLTSFPPFLMAGMRFTLAGTLLLLLAGWRRGAWPTRQQWRNAALIGGLLLVTGNGVVVFAEQWVTSTMTALLLATVPIWTALMAGIGGRWPRRLEWLGLILGFAGIVLLNLEGNLRANPLGAAAMI</sequence>
<dbReference type="Proteomes" id="UP000050509">
    <property type="component" value="Unassembled WGS sequence"/>
</dbReference>
<evidence type="ECO:0000259" key="7">
    <source>
        <dbReference type="Pfam" id="PF00892"/>
    </source>
</evidence>
<gene>
    <name evidence="8" type="ORF">SE17_42190</name>
</gene>
<dbReference type="AlphaFoldDB" id="A0A0P9CXA4"/>
<keyword evidence="9" id="KW-1185">Reference proteome</keyword>
<comment type="caution">
    <text evidence="8">The sequence shown here is derived from an EMBL/GenBank/DDBJ whole genome shotgun (WGS) entry which is preliminary data.</text>
</comment>
<keyword evidence="4 6" id="KW-1133">Transmembrane helix</keyword>
<feature type="transmembrane region" description="Helical" evidence="6">
    <location>
        <begin position="104"/>
        <end position="125"/>
    </location>
</feature>
<name>A0A0P9CXA4_9CHLR</name>
<dbReference type="PANTHER" id="PTHR32322">
    <property type="entry name" value="INNER MEMBRANE TRANSPORTER"/>
    <property type="match status" value="1"/>
</dbReference>
<evidence type="ECO:0000256" key="4">
    <source>
        <dbReference type="ARBA" id="ARBA00022989"/>
    </source>
</evidence>
<evidence type="ECO:0000313" key="8">
    <source>
        <dbReference type="EMBL" id="KPV47616.1"/>
    </source>
</evidence>
<dbReference type="InterPro" id="IPR050638">
    <property type="entry name" value="AA-Vitamin_Transporters"/>
</dbReference>
<feature type="transmembrane region" description="Helical" evidence="6">
    <location>
        <begin position="42"/>
        <end position="65"/>
    </location>
</feature>
<feature type="domain" description="EamA" evidence="7">
    <location>
        <begin position="17"/>
        <end position="148"/>
    </location>
</feature>
<evidence type="ECO:0000256" key="5">
    <source>
        <dbReference type="ARBA" id="ARBA00023136"/>
    </source>
</evidence>
<proteinExistence type="inferred from homology"/>
<accession>A0A0P9CXA4</accession>
<comment type="similarity">
    <text evidence="2">Belongs to the EamA transporter family.</text>
</comment>
<feature type="non-terminal residue" evidence="8">
    <location>
        <position position="164"/>
    </location>
</feature>
<feature type="transmembrane region" description="Helical" evidence="6">
    <location>
        <begin position="77"/>
        <end position="98"/>
    </location>
</feature>
<dbReference type="InterPro" id="IPR037185">
    <property type="entry name" value="EmrE-like"/>
</dbReference>
<evidence type="ECO:0000256" key="3">
    <source>
        <dbReference type="ARBA" id="ARBA00022692"/>
    </source>
</evidence>